<dbReference type="PANTHER" id="PTHR31001">
    <property type="entry name" value="UNCHARACTERIZED TRANSCRIPTIONAL REGULATORY PROTEIN"/>
    <property type="match status" value="1"/>
</dbReference>
<keyword evidence="3" id="KW-0805">Transcription regulation</keyword>
<evidence type="ECO:0000256" key="4">
    <source>
        <dbReference type="ARBA" id="ARBA00023125"/>
    </source>
</evidence>
<dbReference type="InterPro" id="IPR050613">
    <property type="entry name" value="Sec_Metabolite_Reg"/>
</dbReference>
<name>A0A124BYV5_ASPNG</name>
<keyword evidence="4" id="KW-0238">DNA-binding</keyword>
<dbReference type="SMART" id="SM00066">
    <property type="entry name" value="GAL4"/>
    <property type="match status" value="1"/>
</dbReference>
<dbReference type="GO" id="GO:0005634">
    <property type="term" value="C:nucleus"/>
    <property type="evidence" value="ECO:0007669"/>
    <property type="project" value="UniProtKB-SubCell"/>
</dbReference>
<dbReference type="VEuPathDB" id="FungiDB:An16g00750"/>
<evidence type="ECO:0000256" key="3">
    <source>
        <dbReference type="ARBA" id="ARBA00023015"/>
    </source>
</evidence>
<dbReference type="PANTHER" id="PTHR31001:SF50">
    <property type="entry name" value="ZN(II)2CYS6 TRANSCRIPTION FACTOR (EUROFUNG)"/>
    <property type="match status" value="1"/>
</dbReference>
<evidence type="ECO:0000313" key="9">
    <source>
        <dbReference type="EMBL" id="GAQ46698.1"/>
    </source>
</evidence>
<dbReference type="VEuPathDB" id="FungiDB:M747DRAFT_308852"/>
<dbReference type="InterPro" id="IPR036864">
    <property type="entry name" value="Zn2-C6_fun-type_DNA-bd_sf"/>
</dbReference>
<evidence type="ECO:0000313" key="10">
    <source>
        <dbReference type="Proteomes" id="UP000068243"/>
    </source>
</evidence>
<keyword evidence="2" id="KW-0479">Metal-binding</keyword>
<dbReference type="OrthoDB" id="435881at2759"/>
<dbReference type="EMBL" id="BCMY01000022">
    <property type="protein sequence ID" value="GAQ46698.1"/>
    <property type="molecule type" value="Genomic_DNA"/>
</dbReference>
<feature type="domain" description="Zn(2)-C6 fungal-type" evidence="8">
    <location>
        <begin position="150"/>
        <end position="179"/>
    </location>
</feature>
<sequence length="792" mass="88061">MHDAHWTTIQERNLNLAPNGCCWIVPSNIPLRQARAGDGAHGRIGEHESDTRRASWDSDSYIIILASYIAVKVIIYNVMVDVGEDPQDATVGFNSPSVSVSDRARFLFSPNPTQSISKHHTLCSARFILENPSQGWRCRKMDDSGTYPRSCIPCNRRKVRCDRRFPCGRCVKGSEQCVFPGPKRAPRQLKRPPIAEVLAQLRHLEQEVQLLRAQAQQPAEAGSASSSSPLGHSQEEAAGPLEPGQREGRLVVKQGKSRYVGDAPSAVLGDKIRELQDICDASSSEDELETPQASGLHFASSLGGNWQDHGLRDTYLQPDQFQRLWQVYKNNVAPLLAVLHVPSVEIMVREESENINPDPSREALILAVCFAAIVSLPPDQCMSLVGVDCEKAVQSYQLAVDQALVRANFIKAQNISVLQAAVIFLLCLRWRGDARLVWAASAVVVRVAQGQGVHRDGQSLGLSPFDSEMRRRLWWHICVLDMVCSEDQGTDTQIQPGMFDTRLPHNIDGEDLTPSMTELPPEKTGATDITLLIIQCEIISELNWPNRRNGAKDPESSADQEPLVTTVANRLENRYLQHLDINIPIQWVYAMIIRLTLSKLWLYAHYNKIPSHGSESECSQAACDDAFRAAVETIKFTILLHTNESTSHWAWLCKTYKQWHTVAFILAQLCNRPITAETDHAWQVVTEIQRQWEQDGSPQSVMLRKPLKRLMQRTASTRAAKMGVSPGSSLGTEVKDGDSMGSELMSLDTNPAPGMDVSPISLDQGFIPSDVYSLGMAGFGVSGMEWLWEPLL</sequence>
<dbReference type="Pfam" id="PF04082">
    <property type="entry name" value="Fungal_trans"/>
    <property type="match status" value="1"/>
</dbReference>
<dbReference type="CDD" id="cd12148">
    <property type="entry name" value="fungal_TF_MHR"/>
    <property type="match status" value="1"/>
</dbReference>
<keyword evidence="5" id="KW-0804">Transcription</keyword>
<comment type="subcellular location">
    <subcellularLocation>
        <location evidence="1">Nucleus</location>
    </subcellularLocation>
</comment>
<dbReference type="SMART" id="SM00906">
    <property type="entry name" value="Fungal_trans"/>
    <property type="match status" value="1"/>
</dbReference>
<organism evidence="9 10">
    <name type="scientific">Aspergillus niger</name>
    <dbReference type="NCBI Taxonomy" id="5061"/>
    <lineage>
        <taxon>Eukaryota</taxon>
        <taxon>Fungi</taxon>
        <taxon>Dikarya</taxon>
        <taxon>Ascomycota</taxon>
        <taxon>Pezizomycotina</taxon>
        <taxon>Eurotiomycetes</taxon>
        <taxon>Eurotiomycetidae</taxon>
        <taxon>Eurotiales</taxon>
        <taxon>Aspergillaceae</taxon>
        <taxon>Aspergillus</taxon>
        <taxon>Aspergillus subgen. Circumdati</taxon>
    </lineage>
</organism>
<dbReference type="OMA" id="QIRPEMF"/>
<dbReference type="VEuPathDB" id="FungiDB:ATCC64974_72020"/>
<gene>
    <name evidence="9" type="ORF">ABL_09359</name>
</gene>
<evidence type="ECO:0000256" key="6">
    <source>
        <dbReference type="ARBA" id="ARBA00023242"/>
    </source>
</evidence>
<dbReference type="Gene3D" id="4.10.240.10">
    <property type="entry name" value="Zn(2)-C6 fungal-type DNA-binding domain"/>
    <property type="match status" value="1"/>
</dbReference>
<comment type="caution">
    <text evidence="9">The sequence shown here is derived from an EMBL/GenBank/DDBJ whole genome shotgun (WGS) entry which is preliminary data.</text>
</comment>
<dbReference type="GO" id="GO:0003677">
    <property type="term" value="F:DNA binding"/>
    <property type="evidence" value="ECO:0007669"/>
    <property type="project" value="UniProtKB-KW"/>
</dbReference>
<reference evidence="10" key="1">
    <citation type="journal article" date="2016" name="Genome Announc.">
        <title>Draft genome sequence of Aspergillus niger strain An76.</title>
        <authorList>
            <person name="Gong W."/>
            <person name="Cheng Z."/>
            <person name="Zhang H."/>
            <person name="Liu L."/>
            <person name="Gao P."/>
            <person name="Wang L."/>
        </authorList>
    </citation>
    <scope>NUCLEOTIDE SEQUENCE [LARGE SCALE GENOMIC DNA]</scope>
    <source>
        <strain evidence="10">An76</strain>
    </source>
</reference>
<evidence type="ECO:0000256" key="2">
    <source>
        <dbReference type="ARBA" id="ARBA00022723"/>
    </source>
</evidence>
<dbReference type="VEuPathDB" id="FungiDB:M747DRAFT_297407"/>
<evidence type="ECO:0000256" key="1">
    <source>
        <dbReference type="ARBA" id="ARBA00004123"/>
    </source>
</evidence>
<dbReference type="PROSITE" id="PS50048">
    <property type="entry name" value="ZN2_CY6_FUNGAL_2"/>
    <property type="match status" value="1"/>
</dbReference>
<dbReference type="CDD" id="cd00067">
    <property type="entry name" value="GAL4"/>
    <property type="match status" value="1"/>
</dbReference>
<dbReference type="Pfam" id="PF00172">
    <property type="entry name" value="Zn_clus"/>
    <property type="match status" value="1"/>
</dbReference>
<dbReference type="InterPro" id="IPR001138">
    <property type="entry name" value="Zn2Cys6_DnaBD"/>
</dbReference>
<dbReference type="AlphaFoldDB" id="A0A124BYV5"/>
<dbReference type="Proteomes" id="UP000068243">
    <property type="component" value="Unassembled WGS sequence"/>
</dbReference>
<dbReference type="SUPFAM" id="SSF57701">
    <property type="entry name" value="Zn2/Cys6 DNA-binding domain"/>
    <property type="match status" value="1"/>
</dbReference>
<dbReference type="VEuPathDB" id="FungiDB:ASPNIDRAFT2_1158844"/>
<feature type="region of interest" description="Disordered" evidence="7">
    <location>
        <begin position="212"/>
        <end position="255"/>
    </location>
</feature>
<dbReference type="InterPro" id="IPR007219">
    <property type="entry name" value="XnlR_reg_dom"/>
</dbReference>
<dbReference type="GO" id="GO:0000981">
    <property type="term" value="F:DNA-binding transcription factor activity, RNA polymerase II-specific"/>
    <property type="evidence" value="ECO:0007669"/>
    <property type="project" value="InterPro"/>
</dbReference>
<dbReference type="GO" id="GO:0006351">
    <property type="term" value="P:DNA-templated transcription"/>
    <property type="evidence" value="ECO:0007669"/>
    <property type="project" value="InterPro"/>
</dbReference>
<dbReference type="GO" id="GO:0009893">
    <property type="term" value="P:positive regulation of metabolic process"/>
    <property type="evidence" value="ECO:0007669"/>
    <property type="project" value="UniProtKB-ARBA"/>
</dbReference>
<evidence type="ECO:0000259" key="8">
    <source>
        <dbReference type="PROSITE" id="PS50048"/>
    </source>
</evidence>
<proteinExistence type="predicted"/>
<protein>
    <submittedName>
        <fullName evidence="9">C6 transcription factor</fullName>
    </submittedName>
</protein>
<keyword evidence="6" id="KW-0539">Nucleus</keyword>
<evidence type="ECO:0000256" key="7">
    <source>
        <dbReference type="SAM" id="MobiDB-lite"/>
    </source>
</evidence>
<accession>A0A124BYV5</accession>
<evidence type="ECO:0000256" key="5">
    <source>
        <dbReference type="ARBA" id="ARBA00023163"/>
    </source>
</evidence>
<feature type="compositionally biased region" description="Low complexity" evidence="7">
    <location>
        <begin position="213"/>
        <end position="228"/>
    </location>
</feature>
<dbReference type="GO" id="GO:0008270">
    <property type="term" value="F:zinc ion binding"/>
    <property type="evidence" value="ECO:0007669"/>
    <property type="project" value="InterPro"/>
</dbReference>